<accession>A0A553MZ63</accession>
<dbReference type="EMBL" id="SRMA01027191">
    <property type="protein sequence ID" value="TRY58473.1"/>
    <property type="molecule type" value="Genomic_DNA"/>
</dbReference>
<dbReference type="AlphaFoldDB" id="A0A553MZ63"/>
<reference evidence="2 3" key="1">
    <citation type="journal article" date="2019" name="Sci. Data">
        <title>Hybrid genome assembly and annotation of Danionella translucida.</title>
        <authorList>
            <person name="Kadobianskyi M."/>
            <person name="Schulze L."/>
            <person name="Schuelke M."/>
            <person name="Judkewitz B."/>
        </authorList>
    </citation>
    <scope>NUCLEOTIDE SEQUENCE [LARGE SCALE GENOMIC DNA]</scope>
    <source>
        <strain evidence="2 3">Bolton</strain>
    </source>
</reference>
<keyword evidence="3" id="KW-1185">Reference proteome</keyword>
<dbReference type="OrthoDB" id="10003345at2759"/>
<dbReference type="Proteomes" id="UP000316079">
    <property type="component" value="Unassembled WGS sequence"/>
</dbReference>
<evidence type="ECO:0000256" key="1">
    <source>
        <dbReference type="SAM" id="MobiDB-lite"/>
    </source>
</evidence>
<evidence type="ECO:0000313" key="3">
    <source>
        <dbReference type="Proteomes" id="UP000316079"/>
    </source>
</evidence>
<proteinExistence type="predicted"/>
<evidence type="ECO:0000313" key="2">
    <source>
        <dbReference type="EMBL" id="TRY58473.1"/>
    </source>
</evidence>
<organism evidence="2 3">
    <name type="scientific">Danionella cerebrum</name>
    <dbReference type="NCBI Taxonomy" id="2873325"/>
    <lineage>
        <taxon>Eukaryota</taxon>
        <taxon>Metazoa</taxon>
        <taxon>Chordata</taxon>
        <taxon>Craniata</taxon>
        <taxon>Vertebrata</taxon>
        <taxon>Euteleostomi</taxon>
        <taxon>Actinopterygii</taxon>
        <taxon>Neopterygii</taxon>
        <taxon>Teleostei</taxon>
        <taxon>Ostariophysi</taxon>
        <taxon>Cypriniformes</taxon>
        <taxon>Danionidae</taxon>
        <taxon>Danioninae</taxon>
        <taxon>Danionella</taxon>
    </lineage>
</organism>
<feature type="region of interest" description="Disordered" evidence="1">
    <location>
        <begin position="44"/>
        <end position="83"/>
    </location>
</feature>
<comment type="caution">
    <text evidence="2">The sequence shown here is derived from an EMBL/GenBank/DDBJ whole genome shotgun (WGS) entry which is preliminary data.</text>
</comment>
<gene>
    <name evidence="2" type="ORF">DNTS_002080</name>
</gene>
<protein>
    <submittedName>
        <fullName evidence="2">Uncharacterized protein</fullName>
    </submittedName>
</protein>
<sequence>MHQWRVDETDACVFPSCIYLLMPTEGTEERKGSKAFWGVPVPQASNPPFLPQRSSVEKRGGLGHRNGQNPTSPINPPTPVTSHCRDQIISQPPEIRLEGVLEVLTKCMPLTSGKAELSRVLRKDWRGAVGILGNEREEGGTRRIGEKSVANINELV</sequence>
<name>A0A553MZ63_9TELE</name>